<feature type="non-terminal residue" evidence="1">
    <location>
        <position position="1"/>
    </location>
</feature>
<evidence type="ECO:0000313" key="2">
    <source>
        <dbReference type="Proteomes" id="UP000624243"/>
    </source>
</evidence>
<reference evidence="1 2" key="1">
    <citation type="journal article" date="2020" name="Microorganisms">
        <title>Reliable Identification of Environmental Pseudomonas Isolates Using the rpoD Gene.</title>
        <authorList>
            <consortium name="The Broad Institute Genome Sequencing Platform"/>
            <person name="Girard L."/>
            <person name="Lood C."/>
            <person name="Rokni-Zadeh H."/>
            <person name="van Noort V."/>
            <person name="Lavigne R."/>
            <person name="De Mot R."/>
        </authorList>
    </citation>
    <scope>NUCLEOTIDE SEQUENCE [LARGE SCALE GENOMIC DNA]</scope>
    <source>
        <strain evidence="1 2">RW1P2</strain>
    </source>
</reference>
<keyword evidence="2" id="KW-1185">Reference proteome</keyword>
<comment type="caution">
    <text evidence="1">The sequence shown here is derived from an EMBL/GenBank/DDBJ whole genome shotgun (WGS) entry which is preliminary data.</text>
</comment>
<sequence>RSGRKKPDVRVYRHFSKSLCGLMGTFQVSNHCYRMTTDINARFVRKALIRGHAALKTASECSFTTRKLRFLGCFRLA</sequence>
<name>A0ACC5UIN0_9PSED</name>
<proteinExistence type="predicted"/>
<dbReference type="Proteomes" id="UP000624243">
    <property type="component" value="Unassembled WGS sequence"/>
</dbReference>
<evidence type="ECO:0000313" key="1">
    <source>
        <dbReference type="EMBL" id="MBV4514202.1"/>
    </source>
</evidence>
<gene>
    <name evidence="1" type="ORF">HU758_003160</name>
</gene>
<dbReference type="EMBL" id="JABWSB020000001">
    <property type="protein sequence ID" value="MBV4514202.1"/>
    <property type="molecule type" value="Genomic_DNA"/>
</dbReference>
<accession>A0ACC5UIN0</accession>
<protein>
    <submittedName>
        <fullName evidence="1">Uncharacterized protein</fullName>
    </submittedName>
</protein>
<organism evidence="1 2">
    <name type="scientific">Pseudomonas kurunegalensis</name>
    <dbReference type="NCBI Taxonomy" id="485880"/>
    <lineage>
        <taxon>Bacteria</taxon>
        <taxon>Pseudomonadati</taxon>
        <taxon>Pseudomonadota</taxon>
        <taxon>Gammaproteobacteria</taxon>
        <taxon>Pseudomonadales</taxon>
        <taxon>Pseudomonadaceae</taxon>
        <taxon>Pseudomonas</taxon>
    </lineage>
</organism>